<feature type="domain" description="ABC transmembrane type-1" evidence="15">
    <location>
        <begin position="21"/>
        <end position="299"/>
    </location>
</feature>
<dbReference type="Proteomes" id="UP000563898">
    <property type="component" value="Unassembled WGS sequence"/>
</dbReference>
<feature type="transmembrane region" description="Helical" evidence="13">
    <location>
        <begin position="124"/>
        <end position="145"/>
    </location>
</feature>
<evidence type="ECO:0000256" key="4">
    <source>
        <dbReference type="ARBA" id="ARBA00022519"/>
    </source>
</evidence>
<dbReference type="InterPro" id="IPR017871">
    <property type="entry name" value="ABC_transporter-like_CS"/>
</dbReference>
<dbReference type="PROSITE" id="PS50893">
    <property type="entry name" value="ABC_TRANSPORTER_2"/>
    <property type="match status" value="1"/>
</dbReference>
<dbReference type="InterPro" id="IPR027417">
    <property type="entry name" value="P-loop_NTPase"/>
</dbReference>
<keyword evidence="10 13" id="KW-0472">Membrane</keyword>
<sequence>MITTLISLLPDRSRPELRKFVALSVLSVLVRAVGVVLLVPLVSALLDGRNGDALAWLAALTAATVAGWLTDWVGSRVAYDLGFTLLGSGQHVLAERLSRIRPTWFGAENTATARQAIAATGPDLVGVVVYLVVPLLGAILLPVVIGVALLAISWQLALVALAGVPLLLGALWGSGAISRRADHAADAANAALTERVVEFARTQPALRVARRADPERSLAGDALARQHGATLRLLLLQVPGQLLFGLAAQIALFALAGTAAWLTVRGDLSTAQAVALIVVAVRYLEPFTALGELAGGLESVRLTLRRIRTVLDAPTLIDGPTSWPAPTTAPRITFEGIRFDYDDPEHPVLDGLDLIIEPGSTTAIVGPSGSGKSTILGLIAGLHQPTAGRILFDGVDAADLDHESRRALTSVVFQQPYLIEGSIADNVAAGDPSATPERLRSATALARVDEITDRLADGVDSAVGEGGSVLSGGERQRVSIARALVKPAPVLLIDEATSALDNSNERAIVDALSAQDRPRTRVIVAHRQAGIRRADRVIVLDRGRIVEDGTPDELLAAGGRFTRFWEHQSAAGRWRLTDPGTSGQG</sequence>
<feature type="transmembrane region" description="Helical" evidence="13">
    <location>
        <begin position="20"/>
        <end position="41"/>
    </location>
</feature>
<evidence type="ECO:0000256" key="9">
    <source>
        <dbReference type="ARBA" id="ARBA00022989"/>
    </source>
</evidence>
<dbReference type="PROSITE" id="PS50929">
    <property type="entry name" value="ABC_TM1F"/>
    <property type="match status" value="1"/>
</dbReference>
<accession>A0A846WVN5</accession>
<keyword evidence="6" id="KW-0547">Nucleotide-binding</keyword>
<dbReference type="GO" id="GO:0005886">
    <property type="term" value="C:plasma membrane"/>
    <property type="evidence" value="ECO:0007669"/>
    <property type="project" value="UniProtKB-SubCell"/>
</dbReference>
<dbReference type="InterPro" id="IPR003439">
    <property type="entry name" value="ABC_transporter-like_ATP-bd"/>
</dbReference>
<evidence type="ECO:0000256" key="12">
    <source>
        <dbReference type="ARBA" id="ARBA00061644"/>
    </source>
</evidence>
<evidence type="ECO:0000256" key="8">
    <source>
        <dbReference type="ARBA" id="ARBA00022967"/>
    </source>
</evidence>
<evidence type="ECO:0000256" key="1">
    <source>
        <dbReference type="ARBA" id="ARBA00004429"/>
    </source>
</evidence>
<dbReference type="Pfam" id="PF00005">
    <property type="entry name" value="ABC_tran"/>
    <property type="match status" value="1"/>
</dbReference>
<protein>
    <submittedName>
        <fullName evidence="16">ABC transporter ATP-binding protein</fullName>
    </submittedName>
</protein>
<name>A0A846WVN5_9ACTN</name>
<reference evidence="16 17" key="1">
    <citation type="submission" date="2020-04" db="EMBL/GenBank/DDBJ databases">
        <title>MicrobeNet Type strains.</title>
        <authorList>
            <person name="Nicholson A.C."/>
        </authorList>
    </citation>
    <scope>NUCLEOTIDE SEQUENCE [LARGE SCALE GENOMIC DNA]</scope>
    <source>
        <strain evidence="16 17">ATCC BAA-14</strain>
    </source>
</reference>
<dbReference type="Gene3D" id="1.20.1560.10">
    <property type="entry name" value="ABC transporter type 1, transmembrane domain"/>
    <property type="match status" value="1"/>
</dbReference>
<evidence type="ECO:0000256" key="11">
    <source>
        <dbReference type="ARBA" id="ARBA00023455"/>
    </source>
</evidence>
<keyword evidence="9 13" id="KW-1133">Transmembrane helix</keyword>
<dbReference type="InterPro" id="IPR011527">
    <property type="entry name" value="ABC1_TM_dom"/>
</dbReference>
<evidence type="ECO:0000259" key="14">
    <source>
        <dbReference type="PROSITE" id="PS50893"/>
    </source>
</evidence>
<keyword evidence="7 16" id="KW-0067">ATP-binding</keyword>
<keyword evidence="8" id="KW-1278">Translocase</keyword>
<dbReference type="InterPro" id="IPR036640">
    <property type="entry name" value="ABC1_TM_sf"/>
</dbReference>
<feature type="domain" description="ABC transporter" evidence="14">
    <location>
        <begin position="332"/>
        <end position="567"/>
    </location>
</feature>
<dbReference type="PROSITE" id="PS00211">
    <property type="entry name" value="ABC_TRANSPORTER_1"/>
    <property type="match status" value="1"/>
</dbReference>
<evidence type="ECO:0000313" key="17">
    <source>
        <dbReference type="Proteomes" id="UP000563898"/>
    </source>
</evidence>
<evidence type="ECO:0000256" key="10">
    <source>
        <dbReference type="ARBA" id="ARBA00023136"/>
    </source>
</evidence>
<evidence type="ECO:0000313" key="16">
    <source>
        <dbReference type="EMBL" id="NKY04790.1"/>
    </source>
</evidence>
<proteinExistence type="inferred from homology"/>
<comment type="similarity">
    <text evidence="11">Belongs to the ABC transporter superfamily. Siderophore-Fe(3+) uptake transporter (SIUT) (TC 3.A.1.21) family.</text>
</comment>
<comment type="similarity">
    <text evidence="12">Belongs to the ABC transporter superfamily. Lipid exporter (TC 3.A.1.106) family.</text>
</comment>
<dbReference type="GO" id="GO:0140359">
    <property type="term" value="F:ABC-type transporter activity"/>
    <property type="evidence" value="ECO:0007669"/>
    <property type="project" value="InterPro"/>
</dbReference>
<feature type="transmembrane region" description="Helical" evidence="13">
    <location>
        <begin position="53"/>
        <end position="73"/>
    </location>
</feature>
<feature type="transmembrane region" description="Helical" evidence="13">
    <location>
        <begin position="151"/>
        <end position="172"/>
    </location>
</feature>
<dbReference type="Gene3D" id="3.40.50.300">
    <property type="entry name" value="P-loop containing nucleotide triphosphate hydrolases"/>
    <property type="match status" value="1"/>
</dbReference>
<dbReference type="GO" id="GO:0016887">
    <property type="term" value="F:ATP hydrolysis activity"/>
    <property type="evidence" value="ECO:0007669"/>
    <property type="project" value="InterPro"/>
</dbReference>
<dbReference type="RefSeq" id="WP_006368870.1">
    <property type="nucleotide sequence ID" value="NZ_JAAXPC010000023.1"/>
</dbReference>
<evidence type="ECO:0000256" key="13">
    <source>
        <dbReference type="SAM" id="Phobius"/>
    </source>
</evidence>
<feature type="transmembrane region" description="Helical" evidence="13">
    <location>
        <begin position="242"/>
        <end position="262"/>
    </location>
</feature>
<evidence type="ECO:0000259" key="15">
    <source>
        <dbReference type="PROSITE" id="PS50929"/>
    </source>
</evidence>
<dbReference type="SMART" id="SM00382">
    <property type="entry name" value="AAA"/>
    <property type="match status" value="1"/>
</dbReference>
<dbReference type="InterPro" id="IPR039421">
    <property type="entry name" value="Type_1_exporter"/>
</dbReference>
<evidence type="ECO:0000256" key="7">
    <source>
        <dbReference type="ARBA" id="ARBA00022840"/>
    </source>
</evidence>
<evidence type="ECO:0000256" key="3">
    <source>
        <dbReference type="ARBA" id="ARBA00022475"/>
    </source>
</evidence>
<keyword evidence="4" id="KW-0997">Cell inner membrane</keyword>
<dbReference type="InterPro" id="IPR003593">
    <property type="entry name" value="AAA+_ATPase"/>
</dbReference>
<dbReference type="EMBL" id="JAAXPC010000023">
    <property type="protein sequence ID" value="NKY04790.1"/>
    <property type="molecule type" value="Genomic_DNA"/>
</dbReference>
<organism evidence="16 17">
    <name type="scientific">Gordonia polyisoprenivorans</name>
    <dbReference type="NCBI Taxonomy" id="84595"/>
    <lineage>
        <taxon>Bacteria</taxon>
        <taxon>Bacillati</taxon>
        <taxon>Actinomycetota</taxon>
        <taxon>Actinomycetes</taxon>
        <taxon>Mycobacteriales</taxon>
        <taxon>Gordoniaceae</taxon>
        <taxon>Gordonia</taxon>
    </lineage>
</organism>
<dbReference type="SUPFAM" id="SSF52540">
    <property type="entry name" value="P-loop containing nucleoside triphosphate hydrolases"/>
    <property type="match status" value="1"/>
</dbReference>
<keyword evidence="3" id="KW-1003">Cell membrane</keyword>
<dbReference type="AlphaFoldDB" id="A0A846WVN5"/>
<evidence type="ECO:0000256" key="6">
    <source>
        <dbReference type="ARBA" id="ARBA00022741"/>
    </source>
</evidence>
<dbReference type="SUPFAM" id="SSF90123">
    <property type="entry name" value="ABC transporter transmembrane region"/>
    <property type="match status" value="1"/>
</dbReference>
<dbReference type="PANTHER" id="PTHR24221:SF654">
    <property type="entry name" value="ATP-BINDING CASSETTE SUB-FAMILY B MEMBER 6"/>
    <property type="match status" value="1"/>
</dbReference>
<dbReference type="GO" id="GO:0005524">
    <property type="term" value="F:ATP binding"/>
    <property type="evidence" value="ECO:0007669"/>
    <property type="project" value="UniProtKB-KW"/>
</dbReference>
<dbReference type="FunFam" id="3.40.50.300:FF:000299">
    <property type="entry name" value="ABC transporter ATP-binding protein/permease"/>
    <property type="match status" value="1"/>
</dbReference>
<comment type="subcellular location">
    <subcellularLocation>
        <location evidence="1">Cell inner membrane</location>
        <topology evidence="1">Multi-pass membrane protein</topology>
    </subcellularLocation>
</comment>
<keyword evidence="5 13" id="KW-0812">Transmembrane</keyword>
<dbReference type="PANTHER" id="PTHR24221">
    <property type="entry name" value="ATP-BINDING CASSETTE SUB-FAMILY B"/>
    <property type="match status" value="1"/>
</dbReference>
<gene>
    <name evidence="16" type="ORF">HGA05_24830</name>
</gene>
<keyword evidence="2" id="KW-0813">Transport</keyword>
<evidence type="ECO:0000256" key="2">
    <source>
        <dbReference type="ARBA" id="ARBA00022448"/>
    </source>
</evidence>
<dbReference type="GO" id="GO:0034040">
    <property type="term" value="F:ATPase-coupled lipid transmembrane transporter activity"/>
    <property type="evidence" value="ECO:0007669"/>
    <property type="project" value="TreeGrafter"/>
</dbReference>
<evidence type="ECO:0000256" key="5">
    <source>
        <dbReference type="ARBA" id="ARBA00022692"/>
    </source>
</evidence>
<comment type="caution">
    <text evidence="16">The sequence shown here is derived from an EMBL/GenBank/DDBJ whole genome shotgun (WGS) entry which is preliminary data.</text>
</comment>